<dbReference type="SUPFAM" id="SSF52540">
    <property type="entry name" value="P-loop containing nucleoside triphosphate hydrolases"/>
    <property type="match status" value="1"/>
</dbReference>
<dbReference type="CDD" id="cd03257">
    <property type="entry name" value="ABC_NikE_OppD_transporters"/>
    <property type="match status" value="1"/>
</dbReference>
<proteinExistence type="predicted"/>
<dbReference type="AlphaFoldDB" id="A0A410FVW4"/>
<dbReference type="InterPro" id="IPR050319">
    <property type="entry name" value="ABC_transp_ATP-bind"/>
</dbReference>
<dbReference type="InterPro" id="IPR003593">
    <property type="entry name" value="AAA+_ATPase"/>
</dbReference>
<dbReference type="KEGG" id="bih:BIP78_1378"/>
<keyword evidence="3 5" id="KW-0067">ATP-binding</keyword>
<dbReference type="GO" id="GO:0055085">
    <property type="term" value="P:transmembrane transport"/>
    <property type="evidence" value="ECO:0007669"/>
    <property type="project" value="UniProtKB-ARBA"/>
</dbReference>
<dbReference type="InterPro" id="IPR003439">
    <property type="entry name" value="ABC_transporter-like_ATP-bd"/>
</dbReference>
<gene>
    <name evidence="5" type="ORF">BIP78_1378</name>
</gene>
<evidence type="ECO:0000313" key="5">
    <source>
        <dbReference type="EMBL" id="QAA77144.1"/>
    </source>
</evidence>
<dbReference type="InterPro" id="IPR017871">
    <property type="entry name" value="ABC_transporter-like_CS"/>
</dbReference>
<reference evidence="6" key="1">
    <citation type="submission" date="2018-12" db="EMBL/GenBank/DDBJ databases">
        <title>Complete genome sequence of an uncultured bacterium of the candidate phylum Bipolaricaulota.</title>
        <authorList>
            <person name="Kadnikov V.V."/>
            <person name="Mardanov A.V."/>
            <person name="Beletsky A.V."/>
            <person name="Frank Y.A."/>
            <person name="Karnachuk O.V."/>
            <person name="Ravin N.V."/>
        </authorList>
    </citation>
    <scope>NUCLEOTIDE SEQUENCE [LARGE SCALE GENOMIC DNA]</scope>
</reference>
<sequence>MANEILLSVKGVHTWYELKKWGVFHTGFVRALDGVSFDLRRGEALTVVGESGSGKTTLLKTILGLAPMTKGEITFAGQKLDGKSGGAGWLRSQVGFVQQDPYGALPPFMTVRKILSEPMIINKFGTPAEREQRIREVMEEVRLLPVNDFLGKFPHMLSGGQQQRLVIARAMILRPALIVADEPVSMLDASVRVEILELMRRIQSAHRLGVIYITHDLSTVRYFSERVFIMYAARLVEKAGVNEIIHNTLHPYTKALLSAIPDPDPENAHRYRDVPPGEPPSLVKPPSGCRFHPRCPVRIEGLCEKEEPPAFEPVRDHFVECWLHKK</sequence>
<evidence type="ECO:0000313" key="6">
    <source>
        <dbReference type="Proteomes" id="UP000287233"/>
    </source>
</evidence>
<dbReference type="EMBL" id="CP034928">
    <property type="protein sequence ID" value="QAA77144.1"/>
    <property type="molecule type" value="Genomic_DNA"/>
</dbReference>
<dbReference type="PANTHER" id="PTHR43776">
    <property type="entry name" value="TRANSPORT ATP-BINDING PROTEIN"/>
    <property type="match status" value="1"/>
</dbReference>
<dbReference type="GO" id="GO:0015833">
    <property type="term" value="P:peptide transport"/>
    <property type="evidence" value="ECO:0007669"/>
    <property type="project" value="InterPro"/>
</dbReference>
<dbReference type="GO" id="GO:0005524">
    <property type="term" value="F:ATP binding"/>
    <property type="evidence" value="ECO:0007669"/>
    <property type="project" value="UniProtKB-KW"/>
</dbReference>
<dbReference type="PROSITE" id="PS00211">
    <property type="entry name" value="ABC_TRANSPORTER_1"/>
    <property type="match status" value="1"/>
</dbReference>
<dbReference type="GO" id="GO:0016887">
    <property type="term" value="F:ATP hydrolysis activity"/>
    <property type="evidence" value="ECO:0007669"/>
    <property type="project" value="InterPro"/>
</dbReference>
<evidence type="ECO:0000256" key="1">
    <source>
        <dbReference type="ARBA" id="ARBA00022448"/>
    </source>
</evidence>
<dbReference type="Proteomes" id="UP000287233">
    <property type="component" value="Chromosome"/>
</dbReference>
<dbReference type="Pfam" id="PF08352">
    <property type="entry name" value="oligo_HPY"/>
    <property type="match status" value="1"/>
</dbReference>
<dbReference type="Gene3D" id="3.40.50.300">
    <property type="entry name" value="P-loop containing nucleotide triphosphate hydrolases"/>
    <property type="match status" value="1"/>
</dbReference>
<accession>A0A410FVW4</accession>
<organism evidence="5 6">
    <name type="scientific">Bipolaricaulis sibiricus</name>
    <dbReference type="NCBI Taxonomy" id="2501609"/>
    <lineage>
        <taxon>Bacteria</taxon>
        <taxon>Candidatus Bipolaricaulota</taxon>
        <taxon>Candidatus Bipolaricaulia</taxon>
        <taxon>Candidatus Bipolaricaulales</taxon>
        <taxon>Candidatus Bipolaricaulaceae</taxon>
        <taxon>Candidatus Bipolaricaulis</taxon>
    </lineage>
</organism>
<dbReference type="PANTHER" id="PTHR43776:SF8">
    <property type="entry name" value="ABC TRANSPORTER, ATP-BINDING PROTEIN"/>
    <property type="match status" value="1"/>
</dbReference>
<dbReference type="PROSITE" id="PS50893">
    <property type="entry name" value="ABC_TRANSPORTER_2"/>
    <property type="match status" value="1"/>
</dbReference>
<dbReference type="InterPro" id="IPR013563">
    <property type="entry name" value="Oligopep_ABC_C"/>
</dbReference>
<dbReference type="Pfam" id="PF00005">
    <property type="entry name" value="ABC_tran"/>
    <property type="match status" value="1"/>
</dbReference>
<keyword evidence="1" id="KW-0813">Transport</keyword>
<evidence type="ECO:0000256" key="2">
    <source>
        <dbReference type="ARBA" id="ARBA00022741"/>
    </source>
</evidence>
<dbReference type="InterPro" id="IPR027417">
    <property type="entry name" value="P-loop_NTPase"/>
</dbReference>
<dbReference type="SMART" id="SM00382">
    <property type="entry name" value="AAA"/>
    <property type="match status" value="1"/>
</dbReference>
<protein>
    <submittedName>
        <fullName evidence="5">ABC transporter, ATP-binding protein (Cluster 5, nickel/peptides/opines)</fullName>
    </submittedName>
</protein>
<feature type="domain" description="ABC transporter" evidence="4">
    <location>
        <begin position="7"/>
        <end position="257"/>
    </location>
</feature>
<name>A0A410FVW4_BIPS1</name>
<evidence type="ECO:0000256" key="3">
    <source>
        <dbReference type="ARBA" id="ARBA00022840"/>
    </source>
</evidence>
<evidence type="ECO:0000259" key="4">
    <source>
        <dbReference type="PROSITE" id="PS50893"/>
    </source>
</evidence>
<dbReference type="NCBIfam" id="TIGR01727">
    <property type="entry name" value="oligo_HPY"/>
    <property type="match status" value="1"/>
</dbReference>
<keyword evidence="2" id="KW-0547">Nucleotide-binding</keyword>